<dbReference type="AlphaFoldDB" id="A0A433WFX0"/>
<evidence type="ECO:0000259" key="7">
    <source>
        <dbReference type="Pfam" id="PF12704"/>
    </source>
</evidence>
<dbReference type="InterPro" id="IPR003838">
    <property type="entry name" value="ABC3_permease_C"/>
</dbReference>
<dbReference type="PANTHER" id="PTHR30572:SF18">
    <property type="entry name" value="ABC-TYPE MACROLIDE FAMILY EXPORT SYSTEM PERMEASE COMPONENT 2"/>
    <property type="match status" value="1"/>
</dbReference>
<proteinExistence type="predicted"/>
<dbReference type="Proteomes" id="UP000281028">
    <property type="component" value="Unassembled WGS sequence"/>
</dbReference>
<accession>A0A433WFX0</accession>
<evidence type="ECO:0000256" key="1">
    <source>
        <dbReference type="ARBA" id="ARBA00004651"/>
    </source>
</evidence>
<evidence type="ECO:0000313" key="9">
    <source>
        <dbReference type="Proteomes" id="UP000281028"/>
    </source>
</evidence>
<feature type="domain" description="ABC3 transporter permease C-terminal" evidence="6">
    <location>
        <begin position="669"/>
        <end position="782"/>
    </location>
</feature>
<dbReference type="EMBL" id="RIAR02000001">
    <property type="protein sequence ID" value="NSL86815.1"/>
    <property type="molecule type" value="Genomic_DNA"/>
</dbReference>
<dbReference type="Pfam" id="PF12704">
    <property type="entry name" value="MacB_PCD"/>
    <property type="match status" value="2"/>
</dbReference>
<dbReference type="GO" id="GO:0005886">
    <property type="term" value="C:plasma membrane"/>
    <property type="evidence" value="ECO:0007669"/>
    <property type="project" value="UniProtKB-SubCell"/>
</dbReference>
<dbReference type="Pfam" id="PF02687">
    <property type="entry name" value="FtsX"/>
    <property type="match status" value="2"/>
</dbReference>
<sequence>MLHNYFKIAFRNIFRNKAFSVINILGLASGIATSLLLLLWVQDELQTGRHYQHLDRLFRIMEHEIADGRIVTDEDTPGILAAELKAQLPEIAFAAGISNKEHHILRAGEKISRQEGCFAGADWFRIYSIPLLAGNPESALSAPDGIAVSRSLATSLFGDPGSASGKLIQIDNWRNVKVTAVFEDLPAGSTDKYDYLLNWDTYLKREPWLSVWENGGPGTRVLLKPNADPQKVSAKLKTFLKGRNKDINATFNIELFLQPEADAYLYSRFTNGRRDGGRIDYVRLFIIVAAFILLIAAINFMNLATAKAMKRAKEVGVRKVVGAQRLSLIWQFMNEALMMTIFAAIAALTIVMLCLPLFNQLTGKQLVLPAGDPAFWGLLLIILVVTAAFSGSYPAFFMSGIRPLAVLKGILRSGRGAQLFRRGLVVFQFVLSMLMIAGTIVVYQQLKYIQTKNLGFNRENLIIIPAEGEIPGKYGAFKQELLQQPGISAVTHMQTTPLYNGNTTDGVQWEGKDPGQAIQFNNTSVGYDFVSTMGLQLISGRDFSPAFRSDSSNYLINEAAAKRLGYPDPVGRPLTFGHKPGVIAGVLKDFHFNSLHVSIRPLIIRLNESWAYGSILIRTKPGATRQALAGIEAITRKMNPLYPFSYSFLDEDFRHIYNSEMVAGKLIALFTSLSIFIACLGLFGLAAFTAEQRTREIGVRKVLGASVSGIVALLSRDFLKLVMLAVIIATPIAWYATGQWLEQFSYRVSLSWTVFVAAGLIAITIAALTISFQSIRAALMNPVNSLRTD</sequence>
<keyword evidence="5" id="KW-0472">Membrane</keyword>
<keyword evidence="4" id="KW-1133">Transmembrane helix</keyword>
<feature type="domain" description="MacB-like periplasmic core" evidence="7">
    <location>
        <begin position="20"/>
        <end position="238"/>
    </location>
</feature>
<evidence type="ECO:0000256" key="2">
    <source>
        <dbReference type="ARBA" id="ARBA00022475"/>
    </source>
</evidence>
<dbReference type="PANTHER" id="PTHR30572">
    <property type="entry name" value="MEMBRANE COMPONENT OF TRANSPORTER-RELATED"/>
    <property type="match status" value="1"/>
</dbReference>
<protein>
    <submittedName>
        <fullName evidence="8">FtsX-like permease family protein</fullName>
    </submittedName>
</protein>
<comment type="caution">
    <text evidence="8">The sequence shown here is derived from an EMBL/GenBank/DDBJ whole genome shotgun (WGS) entry which is preliminary data.</text>
</comment>
<organism evidence="8 9">
    <name type="scientific">Chitinophaga solisilvae</name>
    <dbReference type="NCBI Taxonomy" id="1233460"/>
    <lineage>
        <taxon>Bacteria</taxon>
        <taxon>Pseudomonadati</taxon>
        <taxon>Bacteroidota</taxon>
        <taxon>Chitinophagia</taxon>
        <taxon>Chitinophagales</taxon>
        <taxon>Chitinophagaceae</taxon>
        <taxon>Chitinophaga</taxon>
    </lineage>
</organism>
<feature type="domain" description="ABC3 transporter permease C-terminal" evidence="6">
    <location>
        <begin position="286"/>
        <end position="394"/>
    </location>
</feature>
<reference evidence="8" key="1">
    <citation type="submission" date="2020-05" db="EMBL/GenBank/DDBJ databases">
        <title>Chitinophaga laudate sp. nov., isolated from a tropical peat swamp.</title>
        <authorList>
            <person name="Goh C.B.S."/>
            <person name="Lee M.S."/>
            <person name="Parimannan S."/>
            <person name="Pasbakhsh P."/>
            <person name="Yule C.M."/>
            <person name="Rajandas H."/>
            <person name="Loke S."/>
            <person name="Croft L."/>
            <person name="Tan J.B.L."/>
        </authorList>
    </citation>
    <scope>NUCLEOTIDE SEQUENCE</scope>
    <source>
        <strain evidence="8">Mgbs1</strain>
    </source>
</reference>
<keyword evidence="3" id="KW-0812">Transmembrane</keyword>
<keyword evidence="9" id="KW-1185">Reference proteome</keyword>
<gene>
    <name evidence="8" type="ORF">ECE50_008235</name>
</gene>
<comment type="subcellular location">
    <subcellularLocation>
        <location evidence="1">Cell membrane</location>
        <topology evidence="1">Multi-pass membrane protein</topology>
    </subcellularLocation>
</comment>
<evidence type="ECO:0000259" key="6">
    <source>
        <dbReference type="Pfam" id="PF02687"/>
    </source>
</evidence>
<name>A0A433WFX0_9BACT</name>
<dbReference type="OrthoDB" id="5933722at2"/>
<dbReference type="InterPro" id="IPR050250">
    <property type="entry name" value="Macrolide_Exporter_MacB"/>
</dbReference>
<evidence type="ECO:0000256" key="3">
    <source>
        <dbReference type="ARBA" id="ARBA00022692"/>
    </source>
</evidence>
<keyword evidence="2" id="KW-1003">Cell membrane</keyword>
<evidence type="ECO:0000313" key="8">
    <source>
        <dbReference type="EMBL" id="NSL86815.1"/>
    </source>
</evidence>
<evidence type="ECO:0000256" key="4">
    <source>
        <dbReference type="ARBA" id="ARBA00022989"/>
    </source>
</evidence>
<feature type="domain" description="MacB-like periplasmic core" evidence="7">
    <location>
        <begin position="458"/>
        <end position="629"/>
    </location>
</feature>
<dbReference type="InterPro" id="IPR025857">
    <property type="entry name" value="MacB_PCD"/>
</dbReference>
<dbReference type="GO" id="GO:0022857">
    <property type="term" value="F:transmembrane transporter activity"/>
    <property type="evidence" value="ECO:0007669"/>
    <property type="project" value="TreeGrafter"/>
</dbReference>
<evidence type="ECO:0000256" key="5">
    <source>
        <dbReference type="ARBA" id="ARBA00023136"/>
    </source>
</evidence>